<dbReference type="GO" id="GO:0016829">
    <property type="term" value="F:lyase activity"/>
    <property type="evidence" value="ECO:0007669"/>
    <property type="project" value="UniProtKB-KW"/>
</dbReference>
<reference evidence="1 2" key="1">
    <citation type="submission" date="2018-01" db="EMBL/GenBank/DDBJ databases">
        <title>Cryobacterium sp. nov., from glaciers in China.</title>
        <authorList>
            <person name="Liu Q."/>
            <person name="Xin Y.-H."/>
        </authorList>
    </citation>
    <scope>NUCLEOTIDE SEQUENCE [LARGE SCALE GENOMIC DNA]</scope>
    <source>
        <strain evidence="1 2">TMB1-8</strain>
    </source>
</reference>
<sequence>MTTTLLKKAELLNALHVPGTPLIVTNVWDAITAKIVSETPGVKALASASHSVSNVRGLPDGEGLTVDEAIIAARIITGATDLPVSVDFEKGYAADAAGVARNVRRLIEEAGAAGINLEDSVGATKAPQFDIPTAAARVAAAREGAEAAGVPLVINARVDTLAGGGEWAEAVQRANAYLDAGADVIFFLGLSDEDKVKRALDEVNGRISVIGHPGAVPLARLAELGVSRVSFGPGTLGLALAALQRAAAQLTALGDYPDDLGFPFEL</sequence>
<dbReference type="PANTHER" id="PTHR42905">
    <property type="entry name" value="PHOSPHOENOLPYRUVATE CARBOXYLASE"/>
    <property type="match status" value="1"/>
</dbReference>
<dbReference type="AlphaFoldDB" id="A0A2S3ZG82"/>
<dbReference type="RefSeq" id="WP_103430816.1">
    <property type="nucleotide sequence ID" value="NZ_PPXF01000037.1"/>
</dbReference>
<dbReference type="PANTHER" id="PTHR42905:SF16">
    <property type="entry name" value="CARBOXYPHOSPHONOENOLPYRUVATE PHOSPHONOMUTASE-LIKE PROTEIN (AFU_ORTHOLOGUE AFUA_5G07230)"/>
    <property type="match status" value="1"/>
</dbReference>
<dbReference type="CDD" id="cd00377">
    <property type="entry name" value="ICL_PEPM"/>
    <property type="match status" value="1"/>
</dbReference>
<dbReference type="EMBL" id="PPXF01000037">
    <property type="protein sequence ID" value="POH66353.1"/>
    <property type="molecule type" value="Genomic_DNA"/>
</dbReference>
<dbReference type="Gene3D" id="3.20.20.60">
    <property type="entry name" value="Phosphoenolpyruvate-binding domains"/>
    <property type="match status" value="1"/>
</dbReference>
<evidence type="ECO:0000313" key="1">
    <source>
        <dbReference type="EMBL" id="POH66353.1"/>
    </source>
</evidence>
<dbReference type="InterPro" id="IPR040442">
    <property type="entry name" value="Pyrv_kinase-like_dom_sf"/>
</dbReference>
<keyword evidence="1" id="KW-0456">Lyase</keyword>
<name>A0A2S3ZG82_9MICO</name>
<organism evidence="1 2">
    <name type="scientific">Cryobacterium zongtaii</name>
    <dbReference type="NCBI Taxonomy" id="1259217"/>
    <lineage>
        <taxon>Bacteria</taxon>
        <taxon>Bacillati</taxon>
        <taxon>Actinomycetota</taxon>
        <taxon>Actinomycetes</taxon>
        <taxon>Micrococcales</taxon>
        <taxon>Microbacteriaceae</taxon>
        <taxon>Cryobacterium</taxon>
    </lineage>
</organism>
<dbReference type="Proteomes" id="UP000237104">
    <property type="component" value="Unassembled WGS sequence"/>
</dbReference>
<evidence type="ECO:0000313" key="2">
    <source>
        <dbReference type="Proteomes" id="UP000237104"/>
    </source>
</evidence>
<dbReference type="OrthoDB" id="9780430at2"/>
<gene>
    <name evidence="1" type="ORF">C3B59_07935</name>
</gene>
<dbReference type="Pfam" id="PF13714">
    <property type="entry name" value="PEP_mutase"/>
    <property type="match status" value="1"/>
</dbReference>
<dbReference type="SUPFAM" id="SSF51621">
    <property type="entry name" value="Phosphoenolpyruvate/pyruvate domain"/>
    <property type="match status" value="1"/>
</dbReference>
<protein>
    <submittedName>
        <fullName evidence="1">Isocitrate lyase/phosphoenolpyruvate mutase family protein</fullName>
    </submittedName>
</protein>
<proteinExistence type="predicted"/>
<keyword evidence="1" id="KW-0670">Pyruvate</keyword>
<comment type="caution">
    <text evidence="1">The sequence shown here is derived from an EMBL/GenBank/DDBJ whole genome shotgun (WGS) entry which is preliminary data.</text>
</comment>
<accession>A0A2S3ZG82</accession>
<dbReference type="InterPro" id="IPR039556">
    <property type="entry name" value="ICL/PEPM"/>
</dbReference>
<dbReference type="InterPro" id="IPR015813">
    <property type="entry name" value="Pyrv/PenolPyrv_kinase-like_dom"/>
</dbReference>